<evidence type="ECO:0000313" key="3">
    <source>
        <dbReference type="EMBL" id="EHM88150.1"/>
    </source>
</evidence>
<dbReference type="Pfam" id="PF19348">
    <property type="entry name" value="DUF5926"/>
    <property type="match status" value="1"/>
</dbReference>
<name>G9PG05_9ACTO</name>
<evidence type="ECO:0000259" key="2">
    <source>
        <dbReference type="Pfam" id="PF19348"/>
    </source>
</evidence>
<dbReference type="InterPro" id="IPR045970">
    <property type="entry name" value="DUF5926"/>
</dbReference>
<feature type="region of interest" description="Disordered" evidence="1">
    <location>
        <begin position="1"/>
        <end position="25"/>
    </location>
</feature>
<dbReference type="RefSeq" id="WP_005986640.1">
    <property type="nucleotide sequence ID" value="NZ_JH470338.1"/>
</dbReference>
<dbReference type="eggNOG" id="COG3012">
    <property type="taxonomic scope" value="Bacteria"/>
</dbReference>
<sequence length="308" mass="33602">MSKKSQRRARAQAKKAAQAVQSPAKPKKVEFVARPFAGLKNEAELVAMAQIIPAATMTVKLNDSEHIPAAHRGATVELATLLPDLTQGMRRADDCYLIAMQTTKHSGDASRDVAYALLNALELENNTGLQLSTLPEPGPRLQDLLDADFEPVFQLHDSFGFWAAPGELSDEELNNLVNQSRDEIVATRQVPGVEHAFWCRMGGKEYVRWVREEDEDAFFNALAKVHAARESELSNDDGASLGSFLGAFRAYGIAIPVWQLEPGTTAEQLTAPMQALGARLQAALADDATLNADERRAKAGIISRQVNL</sequence>
<protein>
    <recommendedName>
        <fullName evidence="2">DUF5926 domain-containing protein</fullName>
    </recommendedName>
</protein>
<feature type="compositionally biased region" description="Basic residues" evidence="1">
    <location>
        <begin position="1"/>
        <end position="13"/>
    </location>
</feature>
<keyword evidence="4" id="KW-1185">Reference proteome</keyword>
<dbReference type="Proteomes" id="UP000003822">
    <property type="component" value="Unassembled WGS sequence"/>
</dbReference>
<evidence type="ECO:0000256" key="1">
    <source>
        <dbReference type="SAM" id="MobiDB-lite"/>
    </source>
</evidence>
<comment type="caution">
    <text evidence="3">The sequence shown here is derived from an EMBL/GenBank/DDBJ whole genome shotgun (WGS) entry which is preliminary data.</text>
</comment>
<gene>
    <name evidence="3" type="ORF">HMPREF0045_01261</name>
</gene>
<evidence type="ECO:0000313" key="4">
    <source>
        <dbReference type="Proteomes" id="UP000003822"/>
    </source>
</evidence>
<accession>G9PG05</accession>
<dbReference type="PATRIC" id="fig|435830.3.peg.1218"/>
<dbReference type="HOGENOM" id="CLU_075039_0_0_11"/>
<reference evidence="3 4" key="1">
    <citation type="submission" date="2011-10" db="EMBL/GenBank/DDBJ databases">
        <title>The Genome Sequence of Actinomyces graevenitzii C83.</title>
        <authorList>
            <consortium name="The Broad Institute Genome Sequencing Platform"/>
            <consortium name="The Broad Institute Genome Sequencing Center for Infectious Disease"/>
            <person name="Earl A."/>
            <person name="Ward D."/>
            <person name="Feldgarden M."/>
            <person name="Gevers D."/>
            <person name="Sibley C.D."/>
            <person name="Field T.R."/>
            <person name="Grinwis M."/>
            <person name="Eshaghurshan C.S."/>
            <person name="Surette M.G."/>
            <person name="Young S.K."/>
            <person name="Zeng Q."/>
            <person name="Gargeya S."/>
            <person name="Fitzgerald M."/>
            <person name="Haas B."/>
            <person name="Abouelleil A."/>
            <person name="Alvarado L."/>
            <person name="Arachchi H.M."/>
            <person name="Berlin A."/>
            <person name="Brown A."/>
            <person name="Chapman S.B."/>
            <person name="Chen Z."/>
            <person name="Dunbar C."/>
            <person name="Freedman E."/>
            <person name="Gearin G."/>
            <person name="Goldberg J."/>
            <person name="Griggs A."/>
            <person name="Gujja S."/>
            <person name="Heiman D."/>
            <person name="Howarth C."/>
            <person name="Larson L."/>
            <person name="Lui A."/>
            <person name="MacDonald P.J.P."/>
            <person name="Montmayeur A."/>
            <person name="Murphy C."/>
            <person name="Neiman D."/>
            <person name="Pearson M."/>
            <person name="Priest M."/>
            <person name="Roberts A."/>
            <person name="Saif S."/>
            <person name="Shea T."/>
            <person name="Shenoy N."/>
            <person name="Sisk P."/>
            <person name="Stolte C."/>
            <person name="Sykes S."/>
            <person name="Wortman J."/>
            <person name="Nusbaum C."/>
            <person name="Birren B."/>
        </authorList>
    </citation>
    <scope>NUCLEOTIDE SEQUENCE [LARGE SCALE GENOMIC DNA]</scope>
    <source>
        <strain evidence="3 4">C83</strain>
    </source>
</reference>
<proteinExistence type="predicted"/>
<feature type="compositionally biased region" description="Low complexity" evidence="1">
    <location>
        <begin position="14"/>
        <end position="24"/>
    </location>
</feature>
<dbReference type="EMBL" id="ACRN01000008">
    <property type="protein sequence ID" value="EHM88150.1"/>
    <property type="molecule type" value="Genomic_DNA"/>
</dbReference>
<feature type="domain" description="DUF5926" evidence="2">
    <location>
        <begin position="35"/>
        <end position="308"/>
    </location>
</feature>
<dbReference type="STRING" id="435830.HMPREF0045_01261"/>
<dbReference type="OrthoDB" id="5512013at2"/>
<organism evidence="3 4">
    <name type="scientific">Actinomyces graevenitzii C83</name>
    <dbReference type="NCBI Taxonomy" id="435830"/>
    <lineage>
        <taxon>Bacteria</taxon>
        <taxon>Bacillati</taxon>
        <taxon>Actinomycetota</taxon>
        <taxon>Actinomycetes</taxon>
        <taxon>Actinomycetales</taxon>
        <taxon>Actinomycetaceae</taxon>
        <taxon>Actinomyces</taxon>
    </lineage>
</organism>
<dbReference type="AlphaFoldDB" id="G9PG05"/>